<dbReference type="Ensembl" id="ENSOTST00005131702.1">
    <property type="protein sequence ID" value="ENSOTSP00005132436.1"/>
    <property type="gene ID" value="ENSOTSG00005079440.1"/>
</dbReference>
<proteinExistence type="predicted"/>
<evidence type="ECO:0000313" key="2">
    <source>
        <dbReference type="Proteomes" id="UP000694402"/>
    </source>
</evidence>
<dbReference type="AlphaFoldDB" id="A0AAZ3QU47"/>
<organism evidence="1 2">
    <name type="scientific">Oncorhynchus tshawytscha</name>
    <name type="common">Chinook salmon</name>
    <name type="synonym">Salmo tshawytscha</name>
    <dbReference type="NCBI Taxonomy" id="74940"/>
    <lineage>
        <taxon>Eukaryota</taxon>
        <taxon>Metazoa</taxon>
        <taxon>Chordata</taxon>
        <taxon>Craniata</taxon>
        <taxon>Vertebrata</taxon>
        <taxon>Euteleostomi</taxon>
        <taxon>Actinopterygii</taxon>
        <taxon>Neopterygii</taxon>
        <taxon>Teleostei</taxon>
        <taxon>Protacanthopterygii</taxon>
        <taxon>Salmoniformes</taxon>
        <taxon>Salmonidae</taxon>
        <taxon>Salmoninae</taxon>
        <taxon>Oncorhynchus</taxon>
    </lineage>
</organism>
<dbReference type="GeneTree" id="ENSGT00940000154687"/>
<reference evidence="1" key="2">
    <citation type="submission" date="2025-08" db="UniProtKB">
        <authorList>
            <consortium name="Ensembl"/>
        </authorList>
    </citation>
    <scope>IDENTIFICATION</scope>
</reference>
<reference evidence="2" key="1">
    <citation type="journal article" date="2018" name="PLoS ONE">
        <title>Chinook salmon (Oncorhynchus tshawytscha) genome and transcriptome.</title>
        <authorList>
            <person name="Christensen K.A."/>
            <person name="Leong J.S."/>
            <person name="Sakhrani D."/>
            <person name="Biagi C.A."/>
            <person name="Minkley D.R."/>
            <person name="Withler R.E."/>
            <person name="Rondeau E.B."/>
            <person name="Koop B.F."/>
            <person name="Devlin R.H."/>
        </authorList>
    </citation>
    <scope>NUCLEOTIDE SEQUENCE [LARGE SCALE GENOMIC DNA]</scope>
</reference>
<gene>
    <name evidence="1" type="primary">LOC112230093</name>
</gene>
<keyword evidence="2" id="KW-1185">Reference proteome</keyword>
<protein>
    <submittedName>
        <fullName evidence="1">Uncharacterized protein</fullName>
    </submittedName>
</protein>
<name>A0AAZ3QU47_ONCTS</name>
<accession>A0AAZ3QU47</accession>
<evidence type="ECO:0000313" key="1">
    <source>
        <dbReference type="Ensembl" id="ENSOTSP00005132436.1"/>
    </source>
</evidence>
<dbReference type="Proteomes" id="UP000694402">
    <property type="component" value="Unassembled WGS sequence"/>
</dbReference>
<sequence length="118" mass="14221">MFTNVSKQVSHRWQLKDKLMAMAAEPVPDAVWDERQAYEELLYWDSLIQRGHRLLPHDFDRYEELRYWYDCLCYEEELRQYDEYIAAIQEIEENRPQTEVQTSTSTVSLHVNTNSLCV</sequence>
<reference evidence="1" key="3">
    <citation type="submission" date="2025-09" db="UniProtKB">
        <authorList>
            <consortium name="Ensembl"/>
        </authorList>
    </citation>
    <scope>IDENTIFICATION</scope>
</reference>